<dbReference type="SUPFAM" id="SSF47473">
    <property type="entry name" value="EF-hand"/>
    <property type="match status" value="2"/>
</dbReference>
<evidence type="ECO:0000256" key="2">
    <source>
        <dbReference type="ARBA" id="ARBA00022737"/>
    </source>
</evidence>
<dbReference type="Gene3D" id="1.10.238.10">
    <property type="entry name" value="EF-hand"/>
    <property type="match status" value="4"/>
</dbReference>
<dbReference type="Pfam" id="PF13202">
    <property type="entry name" value="EF-hand_5"/>
    <property type="match status" value="3"/>
</dbReference>
<feature type="transmembrane region" description="Helical" evidence="4">
    <location>
        <begin position="12"/>
        <end position="30"/>
    </location>
</feature>
<keyword evidence="4" id="KW-0812">Transmembrane</keyword>
<evidence type="ECO:0000256" key="3">
    <source>
        <dbReference type="SAM" id="MobiDB-lite"/>
    </source>
</evidence>
<dbReference type="PROSITE" id="PS50222">
    <property type="entry name" value="EF_HAND_2"/>
    <property type="match status" value="2"/>
</dbReference>
<dbReference type="GO" id="GO:0005509">
    <property type="term" value="F:calcium ion binding"/>
    <property type="evidence" value="ECO:0007669"/>
    <property type="project" value="InterPro"/>
</dbReference>
<evidence type="ECO:0000313" key="7">
    <source>
        <dbReference type="Proteomes" id="UP000319817"/>
    </source>
</evidence>
<dbReference type="InterPro" id="IPR018247">
    <property type="entry name" value="EF_Hand_1_Ca_BS"/>
</dbReference>
<protein>
    <submittedName>
        <fullName evidence="6">EF hand</fullName>
    </submittedName>
</protein>
<dbReference type="PROSITE" id="PS51257">
    <property type="entry name" value="PROKAR_LIPOPROTEIN"/>
    <property type="match status" value="1"/>
</dbReference>
<organism evidence="6 7">
    <name type="scientific">Stieleria marina</name>
    <dbReference type="NCBI Taxonomy" id="1930275"/>
    <lineage>
        <taxon>Bacteria</taxon>
        <taxon>Pseudomonadati</taxon>
        <taxon>Planctomycetota</taxon>
        <taxon>Planctomycetia</taxon>
        <taxon>Pirellulales</taxon>
        <taxon>Pirellulaceae</taxon>
        <taxon>Stieleria</taxon>
    </lineage>
</organism>
<dbReference type="InterPro" id="IPR039647">
    <property type="entry name" value="EF_hand_pair_protein_CML-like"/>
</dbReference>
<evidence type="ECO:0000256" key="1">
    <source>
        <dbReference type="ARBA" id="ARBA00022723"/>
    </source>
</evidence>
<dbReference type="InterPro" id="IPR002048">
    <property type="entry name" value="EF_hand_dom"/>
</dbReference>
<keyword evidence="4" id="KW-1133">Transmembrane helix</keyword>
<dbReference type="AlphaFoldDB" id="A0A517NQQ2"/>
<gene>
    <name evidence="6" type="ORF">K239x_13970</name>
</gene>
<dbReference type="EMBL" id="CP036526">
    <property type="protein sequence ID" value="QDT09451.1"/>
    <property type="molecule type" value="Genomic_DNA"/>
</dbReference>
<evidence type="ECO:0000313" key="6">
    <source>
        <dbReference type="EMBL" id="QDT09451.1"/>
    </source>
</evidence>
<feature type="domain" description="EF-hand" evidence="5">
    <location>
        <begin position="353"/>
        <end position="388"/>
    </location>
</feature>
<keyword evidence="1" id="KW-0479">Metal-binding</keyword>
<keyword evidence="2" id="KW-0677">Repeat</keyword>
<sequence>MCDLNRFRVSAFPLMVISLAGTFACVVALFPSTARPQTPVDTDAEVDLFALTLVAGDLSVAGRQMTVHDPNEDGFIDAQEQSTLQWRDSVKDYDMNRDGKLTHLELAVRQAKLRDGAGITEFDLNNVKVYLRRHDANRNGQLDPDEIAKGWPDEPSDFDADKNGVITSEEMARQFAFMRGLRREMGIESVDQTRAISIVKRNDADNDKKLDVNERVGARLPLSASRFDDDGDDRLSIMEVATLFSRHRRDLGLTVPDQKKINSLMQRDFDGDGKLADRELQIFGNESSEQFTKFDADKDGEITLQEIETHFAAVRKNRGYGPKQFNVAVRLIQRHDANKSKHIEPSELHDSAAKGKLSKDILPEADLNKDGRIGLDELSRYLVKHPQD</sequence>
<reference evidence="6 7" key="1">
    <citation type="submission" date="2019-02" db="EMBL/GenBank/DDBJ databases">
        <title>Deep-cultivation of Planctomycetes and their phenomic and genomic characterization uncovers novel biology.</title>
        <authorList>
            <person name="Wiegand S."/>
            <person name="Jogler M."/>
            <person name="Boedeker C."/>
            <person name="Pinto D."/>
            <person name="Vollmers J."/>
            <person name="Rivas-Marin E."/>
            <person name="Kohn T."/>
            <person name="Peeters S.H."/>
            <person name="Heuer A."/>
            <person name="Rast P."/>
            <person name="Oberbeckmann S."/>
            <person name="Bunk B."/>
            <person name="Jeske O."/>
            <person name="Meyerdierks A."/>
            <person name="Storesund J.E."/>
            <person name="Kallscheuer N."/>
            <person name="Luecker S."/>
            <person name="Lage O.M."/>
            <person name="Pohl T."/>
            <person name="Merkel B.J."/>
            <person name="Hornburger P."/>
            <person name="Mueller R.-W."/>
            <person name="Bruemmer F."/>
            <person name="Labrenz M."/>
            <person name="Spormann A.M."/>
            <person name="Op den Camp H."/>
            <person name="Overmann J."/>
            <person name="Amann R."/>
            <person name="Jetten M.S.M."/>
            <person name="Mascher T."/>
            <person name="Medema M.H."/>
            <person name="Devos D.P."/>
            <person name="Kaster A.-K."/>
            <person name="Ovreas L."/>
            <person name="Rohde M."/>
            <person name="Galperin M.Y."/>
            <person name="Jogler C."/>
        </authorList>
    </citation>
    <scope>NUCLEOTIDE SEQUENCE [LARGE SCALE GENOMIC DNA]</scope>
    <source>
        <strain evidence="6 7">K23_9</strain>
    </source>
</reference>
<accession>A0A517NQQ2</accession>
<keyword evidence="7" id="KW-1185">Reference proteome</keyword>
<dbReference type="InterPro" id="IPR011992">
    <property type="entry name" value="EF-hand-dom_pair"/>
</dbReference>
<feature type="domain" description="EF-hand" evidence="5">
    <location>
        <begin position="291"/>
        <end position="317"/>
    </location>
</feature>
<name>A0A517NQQ2_9BACT</name>
<dbReference type="PANTHER" id="PTHR10891">
    <property type="entry name" value="EF-HAND CALCIUM-BINDING DOMAIN CONTAINING PROTEIN"/>
    <property type="match status" value="1"/>
</dbReference>
<dbReference type="Proteomes" id="UP000319817">
    <property type="component" value="Chromosome"/>
</dbReference>
<proteinExistence type="predicted"/>
<feature type="region of interest" description="Disordered" evidence="3">
    <location>
        <begin position="141"/>
        <end position="162"/>
    </location>
</feature>
<dbReference type="RefSeq" id="WP_419189755.1">
    <property type="nucleotide sequence ID" value="NZ_CP036526.1"/>
</dbReference>
<dbReference type="SMART" id="SM00054">
    <property type="entry name" value="EFh"/>
    <property type="match status" value="4"/>
</dbReference>
<evidence type="ECO:0000259" key="5">
    <source>
        <dbReference type="PROSITE" id="PS50222"/>
    </source>
</evidence>
<dbReference type="PROSITE" id="PS00018">
    <property type="entry name" value="EF_HAND_1"/>
    <property type="match status" value="5"/>
</dbReference>
<keyword evidence="4" id="KW-0472">Membrane</keyword>
<evidence type="ECO:0000256" key="4">
    <source>
        <dbReference type="SAM" id="Phobius"/>
    </source>
</evidence>